<dbReference type="Proteomes" id="UP000188268">
    <property type="component" value="Unassembled WGS sequence"/>
</dbReference>
<reference evidence="4 5" key="1">
    <citation type="submission" date="2013-09" db="EMBL/GenBank/DDBJ databases">
        <title>Corchorus capsularis genome sequencing.</title>
        <authorList>
            <person name="Alam M."/>
            <person name="Haque M.S."/>
            <person name="Islam M.S."/>
            <person name="Emdad E.M."/>
            <person name="Islam M.M."/>
            <person name="Ahmed B."/>
            <person name="Halim A."/>
            <person name="Hossen Q.M.M."/>
            <person name="Hossain M.Z."/>
            <person name="Ahmed R."/>
            <person name="Khan M.M."/>
            <person name="Islam R."/>
            <person name="Rashid M.M."/>
            <person name="Khan S.A."/>
            <person name="Rahman M.S."/>
            <person name="Alam M."/>
        </authorList>
    </citation>
    <scope>NUCLEOTIDE SEQUENCE [LARGE SCALE GENOMIC DNA]</scope>
    <source>
        <strain evidence="5">cv. CVL-1</strain>
        <tissue evidence="4">Whole seedling</tissue>
    </source>
</reference>
<keyword evidence="5" id="KW-1185">Reference proteome</keyword>
<name>A0A1R3HJK9_COCAP</name>
<gene>
    <name evidence="4" type="ORF">CCACVL1_18866</name>
</gene>
<dbReference type="InterPro" id="IPR003676">
    <property type="entry name" value="SAUR_fam"/>
</dbReference>
<dbReference type="GO" id="GO:0009733">
    <property type="term" value="P:response to auxin"/>
    <property type="evidence" value="ECO:0007669"/>
    <property type="project" value="InterPro"/>
</dbReference>
<evidence type="ECO:0000313" key="5">
    <source>
        <dbReference type="Proteomes" id="UP000188268"/>
    </source>
</evidence>
<keyword evidence="2" id="KW-0217">Developmental protein</keyword>
<keyword evidence="3" id="KW-0341">Growth regulation</keyword>
<dbReference type="Pfam" id="PF02519">
    <property type="entry name" value="Auxin_inducible"/>
    <property type="match status" value="1"/>
</dbReference>
<comment type="similarity">
    <text evidence="1">Belongs to the ARG7 family.</text>
</comment>
<evidence type="ECO:0000256" key="1">
    <source>
        <dbReference type="ARBA" id="ARBA00006974"/>
    </source>
</evidence>
<dbReference type="PANTHER" id="PTHR31374">
    <property type="entry name" value="AUXIN-INDUCED PROTEIN-LIKE-RELATED"/>
    <property type="match status" value="1"/>
</dbReference>
<protein>
    <submittedName>
        <fullName evidence="4">Auxin responsive SAUR protein</fullName>
    </submittedName>
</protein>
<proteinExistence type="inferred from homology"/>
<dbReference type="OrthoDB" id="838391at2759"/>
<evidence type="ECO:0000256" key="2">
    <source>
        <dbReference type="ARBA" id="ARBA00022473"/>
    </source>
</evidence>
<dbReference type="Gramene" id="OMO70505">
    <property type="protein sequence ID" value="OMO70505"/>
    <property type="gene ID" value="CCACVL1_18866"/>
</dbReference>
<comment type="caution">
    <text evidence="4">The sequence shown here is derived from an EMBL/GenBank/DDBJ whole genome shotgun (WGS) entry which is preliminary data.</text>
</comment>
<sequence length="103" mass="11912">MLRQLSRRRASYRRLNMEVKAEEEGRETTEVAVPEGYVPVMVGREMKDSVKFLIHIDIFKNEYFAGLLQMVAEEVGYGNTGVLRIPCDAECFRKLLNEISRVN</sequence>
<accession>A0A1R3HJK9</accession>
<organism evidence="4 5">
    <name type="scientific">Corchorus capsularis</name>
    <name type="common">Jute</name>
    <dbReference type="NCBI Taxonomy" id="210143"/>
    <lineage>
        <taxon>Eukaryota</taxon>
        <taxon>Viridiplantae</taxon>
        <taxon>Streptophyta</taxon>
        <taxon>Embryophyta</taxon>
        <taxon>Tracheophyta</taxon>
        <taxon>Spermatophyta</taxon>
        <taxon>Magnoliopsida</taxon>
        <taxon>eudicotyledons</taxon>
        <taxon>Gunneridae</taxon>
        <taxon>Pentapetalae</taxon>
        <taxon>rosids</taxon>
        <taxon>malvids</taxon>
        <taxon>Malvales</taxon>
        <taxon>Malvaceae</taxon>
        <taxon>Grewioideae</taxon>
        <taxon>Apeibeae</taxon>
        <taxon>Corchorus</taxon>
    </lineage>
</organism>
<dbReference type="EMBL" id="AWWV01011795">
    <property type="protein sequence ID" value="OMO70505.1"/>
    <property type="molecule type" value="Genomic_DNA"/>
</dbReference>
<dbReference type="STRING" id="210143.A0A1R3HJK9"/>
<dbReference type="OMA" id="DQMVNAM"/>
<evidence type="ECO:0000256" key="3">
    <source>
        <dbReference type="ARBA" id="ARBA00022604"/>
    </source>
</evidence>
<dbReference type="AlphaFoldDB" id="A0A1R3HJK9"/>
<evidence type="ECO:0000313" key="4">
    <source>
        <dbReference type="EMBL" id="OMO70505.1"/>
    </source>
</evidence>
<dbReference type="PANTHER" id="PTHR31374:SF443">
    <property type="entry name" value="CALMODULIN BINDING PROTEIN"/>
    <property type="match status" value="1"/>
</dbReference>